<reference evidence="1 2" key="1">
    <citation type="submission" date="2016-10" db="EMBL/GenBank/DDBJ databases">
        <authorList>
            <person name="de Groot N.N."/>
        </authorList>
    </citation>
    <scope>NUCLEOTIDE SEQUENCE [LARGE SCALE GENOMIC DNA]</scope>
    <source>
        <strain evidence="1 2">CGMCC 4.6858</strain>
    </source>
</reference>
<evidence type="ECO:0000313" key="2">
    <source>
        <dbReference type="Proteomes" id="UP000199034"/>
    </source>
</evidence>
<dbReference type="RefSeq" id="WP_090850414.1">
    <property type="nucleotide sequence ID" value="NZ_FMZM01000001.1"/>
</dbReference>
<dbReference type="Gene3D" id="3.40.720.10">
    <property type="entry name" value="Alkaline Phosphatase, subunit A"/>
    <property type="match status" value="1"/>
</dbReference>
<dbReference type="AlphaFoldDB" id="A0A1G6JKP5"/>
<dbReference type="InterPro" id="IPR017850">
    <property type="entry name" value="Alkaline_phosphatase_core_sf"/>
</dbReference>
<protein>
    <submittedName>
        <fullName evidence="1">Type I phosphodiesterase / nucleotide pyrophosphatase</fullName>
    </submittedName>
</protein>
<gene>
    <name evidence="1" type="ORF">SAMN05421872_101510</name>
</gene>
<name>A0A1G6JKP5_9ACTN</name>
<dbReference type="OrthoDB" id="279982at2"/>
<dbReference type="STRING" id="1045774.SAMN05421872_101510"/>
<dbReference type="Pfam" id="PF01663">
    <property type="entry name" value="Phosphodiest"/>
    <property type="match status" value="1"/>
</dbReference>
<organism evidence="1 2">
    <name type="scientific">Nocardioides lianchengensis</name>
    <dbReference type="NCBI Taxonomy" id="1045774"/>
    <lineage>
        <taxon>Bacteria</taxon>
        <taxon>Bacillati</taxon>
        <taxon>Actinomycetota</taxon>
        <taxon>Actinomycetes</taxon>
        <taxon>Propionibacteriales</taxon>
        <taxon>Nocardioidaceae</taxon>
        <taxon>Nocardioides</taxon>
    </lineage>
</organism>
<evidence type="ECO:0000313" key="1">
    <source>
        <dbReference type="EMBL" id="SDC19319.1"/>
    </source>
</evidence>
<sequence>MRSPAALVLTAALALTGGAAVPGPATAAPDRADAGPAPAAAARVASGARVLAVSVDGLNPAALRRLGPERTPALHRLLAEGAGTLNARSSRELTITLPNHTSMVTGRRIDRRTGGHGVTWNDDLRGRTVHGAAGERVSSVFTVVARAGGESAVLAGKTKFSLFDRSWPAAVDRTTIDADPVKLLRAARAELVRGDRELVFLHLALPDVAGHASGFMGRRYLDAVARTDRILGRLLRTVDARPELAEDLSLVLTADHGGRGANHSDRTRLANYRVPFVVWGRGVTHGDLYAMNPQRQNPGTGRPSYGAARQPVRNGDLANVVTGLLGLPAVPGSEFDDGHDLVVR</sequence>
<dbReference type="GO" id="GO:0016787">
    <property type="term" value="F:hydrolase activity"/>
    <property type="evidence" value="ECO:0007669"/>
    <property type="project" value="UniProtKB-ARBA"/>
</dbReference>
<dbReference type="SUPFAM" id="SSF53649">
    <property type="entry name" value="Alkaline phosphatase-like"/>
    <property type="match status" value="1"/>
</dbReference>
<dbReference type="EMBL" id="FMZM01000001">
    <property type="protein sequence ID" value="SDC19319.1"/>
    <property type="molecule type" value="Genomic_DNA"/>
</dbReference>
<accession>A0A1G6JKP5</accession>
<proteinExistence type="predicted"/>
<dbReference type="PANTHER" id="PTHR10151">
    <property type="entry name" value="ECTONUCLEOTIDE PYROPHOSPHATASE/PHOSPHODIESTERASE"/>
    <property type="match status" value="1"/>
</dbReference>
<dbReference type="PANTHER" id="PTHR10151:SF120">
    <property type="entry name" value="BIS(5'-ADENOSYL)-TRIPHOSPHATASE"/>
    <property type="match status" value="1"/>
</dbReference>
<dbReference type="InterPro" id="IPR002591">
    <property type="entry name" value="Phosphodiest/P_Trfase"/>
</dbReference>
<dbReference type="Proteomes" id="UP000199034">
    <property type="component" value="Unassembled WGS sequence"/>
</dbReference>
<keyword evidence="2" id="KW-1185">Reference proteome</keyword>